<comment type="function">
    <text evidence="19">Cadherins are calcium-dependent cell adhesion proteins.</text>
</comment>
<evidence type="ECO:0000259" key="23">
    <source>
        <dbReference type="PROSITE" id="PS50268"/>
    </source>
</evidence>
<evidence type="ECO:0000256" key="13">
    <source>
        <dbReference type="ARBA" id="ARBA00022989"/>
    </source>
</evidence>
<name>A0A8D2LG77_VARKO</name>
<dbReference type="PROSITE" id="PS50268">
    <property type="entry name" value="CADHERIN_2"/>
    <property type="match status" value="5"/>
</dbReference>
<evidence type="ECO:0000256" key="1">
    <source>
        <dbReference type="ARBA" id="ARBA00004251"/>
    </source>
</evidence>
<dbReference type="InterPro" id="IPR002126">
    <property type="entry name" value="Cadherin-like_dom"/>
</dbReference>
<comment type="subcellular location">
    <subcellularLocation>
        <location evidence="2">Cell junction</location>
        <location evidence="2">Adherens junction</location>
    </subcellularLocation>
    <subcellularLocation>
        <location evidence="1 18">Cell membrane</location>
        <topology evidence="1 18">Single-pass type I membrane protein</topology>
    </subcellularLocation>
</comment>
<dbReference type="Gene3D" id="4.10.900.10">
    <property type="entry name" value="TCF3-CBD (Catenin binding domain)"/>
    <property type="match status" value="1"/>
</dbReference>
<protein>
    <recommendedName>
        <fullName evidence="3">Cadherin-5</fullName>
    </recommendedName>
    <alternativeName>
        <fullName evidence="16">Vascular endothelial cadherin</fullName>
    </alternativeName>
</protein>
<dbReference type="GO" id="GO:0007043">
    <property type="term" value="P:cell-cell junction assembly"/>
    <property type="evidence" value="ECO:0007669"/>
    <property type="project" value="TreeGrafter"/>
</dbReference>
<evidence type="ECO:0000256" key="9">
    <source>
        <dbReference type="ARBA" id="ARBA00022737"/>
    </source>
</evidence>
<keyword evidence="11 18" id="KW-0130">Cell adhesion</keyword>
<keyword evidence="15" id="KW-0325">Glycoprotein</keyword>
<keyword evidence="10 17" id="KW-0106">Calcium</keyword>
<keyword evidence="9" id="KW-0677">Repeat</keyword>
<dbReference type="GO" id="GO:0005923">
    <property type="term" value="C:bicellular tight junction"/>
    <property type="evidence" value="ECO:0007669"/>
    <property type="project" value="TreeGrafter"/>
</dbReference>
<feature type="domain" description="Cadherin" evidence="23">
    <location>
        <begin position="367"/>
        <end position="471"/>
    </location>
</feature>
<keyword evidence="4" id="KW-1003">Cell membrane</keyword>
<evidence type="ECO:0000256" key="21">
    <source>
        <dbReference type="SAM" id="Phobius"/>
    </source>
</evidence>
<evidence type="ECO:0000256" key="10">
    <source>
        <dbReference type="ARBA" id="ARBA00022837"/>
    </source>
</evidence>
<dbReference type="GO" id="GO:0016339">
    <property type="term" value="P:calcium-dependent cell-cell adhesion via plasma membrane cell adhesion molecules"/>
    <property type="evidence" value="ECO:0007669"/>
    <property type="project" value="TreeGrafter"/>
</dbReference>
<dbReference type="GO" id="GO:0005509">
    <property type="term" value="F:calcium ion binding"/>
    <property type="evidence" value="ECO:0007669"/>
    <property type="project" value="UniProtKB-UniRule"/>
</dbReference>
<feature type="signal peptide" evidence="22">
    <location>
        <begin position="1"/>
        <end position="21"/>
    </location>
</feature>
<dbReference type="GO" id="GO:0008013">
    <property type="term" value="F:beta-catenin binding"/>
    <property type="evidence" value="ECO:0007669"/>
    <property type="project" value="TreeGrafter"/>
</dbReference>
<evidence type="ECO:0000256" key="2">
    <source>
        <dbReference type="ARBA" id="ARBA00004536"/>
    </source>
</evidence>
<evidence type="ECO:0000313" key="25">
    <source>
        <dbReference type="Proteomes" id="UP000694545"/>
    </source>
</evidence>
<keyword evidence="5" id="KW-0165">Cleavage on pair of basic residues</keyword>
<keyword evidence="8 22" id="KW-0732">Signal</keyword>
<feature type="domain" description="Cadherin" evidence="23">
    <location>
        <begin position="74"/>
        <end position="143"/>
    </location>
</feature>
<dbReference type="OrthoDB" id="6252479at2759"/>
<evidence type="ECO:0000256" key="19">
    <source>
        <dbReference type="RuleBase" id="RU004357"/>
    </source>
</evidence>
<dbReference type="GO" id="GO:0044331">
    <property type="term" value="P:cell-cell adhesion mediated by cadherin"/>
    <property type="evidence" value="ECO:0007669"/>
    <property type="project" value="TreeGrafter"/>
</dbReference>
<dbReference type="GO" id="GO:0016342">
    <property type="term" value="C:catenin complex"/>
    <property type="evidence" value="ECO:0007669"/>
    <property type="project" value="TreeGrafter"/>
</dbReference>
<dbReference type="FunFam" id="2.60.40.60:FF:000022">
    <property type="entry name" value="Cadherin 2"/>
    <property type="match status" value="1"/>
</dbReference>
<keyword evidence="25" id="KW-1185">Reference proteome</keyword>
<evidence type="ECO:0000256" key="17">
    <source>
        <dbReference type="PROSITE-ProRule" id="PRU00043"/>
    </source>
</evidence>
<feature type="transmembrane region" description="Helical" evidence="21">
    <location>
        <begin position="589"/>
        <end position="613"/>
    </location>
</feature>
<dbReference type="RefSeq" id="XP_044290021.1">
    <property type="nucleotide sequence ID" value="XM_044434086.1"/>
</dbReference>
<evidence type="ECO:0000256" key="5">
    <source>
        <dbReference type="ARBA" id="ARBA00022685"/>
    </source>
</evidence>
<evidence type="ECO:0000256" key="8">
    <source>
        <dbReference type="ARBA" id="ARBA00022729"/>
    </source>
</evidence>
<dbReference type="KEGG" id="vko:123025409"/>
<keyword evidence="6 18" id="KW-0812">Transmembrane</keyword>
<dbReference type="GO" id="GO:0016477">
    <property type="term" value="P:cell migration"/>
    <property type="evidence" value="ECO:0007669"/>
    <property type="project" value="TreeGrafter"/>
</dbReference>
<dbReference type="InterPro" id="IPR027397">
    <property type="entry name" value="Catenin-bd_sf"/>
</dbReference>
<dbReference type="Proteomes" id="UP000694545">
    <property type="component" value="Unplaced"/>
</dbReference>
<dbReference type="PRINTS" id="PR00205">
    <property type="entry name" value="CADHERIN"/>
</dbReference>
<feature type="chain" id="PRO_5033984330" description="Cadherin-5" evidence="22">
    <location>
        <begin position="22"/>
        <end position="773"/>
    </location>
</feature>
<dbReference type="Pfam" id="PF01049">
    <property type="entry name" value="CADH_Y-type_LIR"/>
    <property type="match status" value="1"/>
</dbReference>
<evidence type="ECO:0000256" key="6">
    <source>
        <dbReference type="ARBA" id="ARBA00022692"/>
    </source>
</evidence>
<dbReference type="SUPFAM" id="SSF49313">
    <property type="entry name" value="Cadherin-like"/>
    <property type="match status" value="5"/>
</dbReference>
<dbReference type="GO" id="GO:0045296">
    <property type="term" value="F:cadherin binding"/>
    <property type="evidence" value="ECO:0007669"/>
    <property type="project" value="TreeGrafter"/>
</dbReference>
<dbReference type="FunFam" id="2.60.40.60:FF:000012">
    <property type="entry name" value="Cadherin 24"/>
    <property type="match status" value="1"/>
</dbReference>
<dbReference type="FunFam" id="2.60.40.60:FF:000014">
    <property type="entry name" value="Cadherin 8"/>
    <property type="match status" value="1"/>
</dbReference>
<organism evidence="24 25">
    <name type="scientific">Varanus komodoensis</name>
    <name type="common">Komodo dragon</name>
    <dbReference type="NCBI Taxonomy" id="61221"/>
    <lineage>
        <taxon>Eukaryota</taxon>
        <taxon>Metazoa</taxon>
        <taxon>Chordata</taxon>
        <taxon>Craniata</taxon>
        <taxon>Vertebrata</taxon>
        <taxon>Euteleostomi</taxon>
        <taxon>Lepidosauria</taxon>
        <taxon>Squamata</taxon>
        <taxon>Bifurcata</taxon>
        <taxon>Unidentata</taxon>
        <taxon>Episquamata</taxon>
        <taxon>Toxicofera</taxon>
        <taxon>Anguimorpha</taxon>
        <taxon>Paleoanguimorpha</taxon>
        <taxon>Varanoidea</taxon>
        <taxon>Varanidae</taxon>
        <taxon>Varanus</taxon>
    </lineage>
</organism>
<dbReference type="PROSITE" id="PS51257">
    <property type="entry name" value="PROKAR_LIPOPROTEIN"/>
    <property type="match status" value="1"/>
</dbReference>
<evidence type="ECO:0000256" key="7">
    <source>
        <dbReference type="ARBA" id="ARBA00022723"/>
    </source>
</evidence>
<dbReference type="PANTHER" id="PTHR24027:SF89">
    <property type="entry name" value="CADHERIN-5"/>
    <property type="match status" value="1"/>
</dbReference>
<keyword evidence="7" id="KW-0479">Metal-binding</keyword>
<dbReference type="InterPro" id="IPR015919">
    <property type="entry name" value="Cadherin-like_sf"/>
</dbReference>
<dbReference type="GO" id="GO:0007156">
    <property type="term" value="P:homophilic cell adhesion via plasma membrane adhesion molecules"/>
    <property type="evidence" value="ECO:0007669"/>
    <property type="project" value="InterPro"/>
</dbReference>
<dbReference type="Gene3D" id="2.60.40.60">
    <property type="entry name" value="Cadherins"/>
    <property type="match status" value="5"/>
</dbReference>
<proteinExistence type="predicted"/>
<feature type="domain" description="Cadherin" evidence="23">
    <location>
        <begin position="478"/>
        <end position="594"/>
    </location>
</feature>
<evidence type="ECO:0000256" key="12">
    <source>
        <dbReference type="ARBA" id="ARBA00022949"/>
    </source>
</evidence>
<accession>A0A8D2LG77</accession>
<feature type="coiled-coil region" evidence="20">
    <location>
        <begin position="614"/>
        <end position="641"/>
    </location>
</feature>
<reference evidence="24" key="2">
    <citation type="submission" date="2025-09" db="UniProtKB">
        <authorList>
            <consortium name="Ensembl"/>
        </authorList>
    </citation>
    <scope>IDENTIFICATION</scope>
</reference>
<dbReference type="AlphaFoldDB" id="A0A8D2LG77"/>
<dbReference type="SMART" id="SM00112">
    <property type="entry name" value="CA"/>
    <property type="match status" value="5"/>
</dbReference>
<reference evidence="24" key="1">
    <citation type="submission" date="2025-08" db="UniProtKB">
        <authorList>
            <consortium name="Ensembl"/>
        </authorList>
    </citation>
    <scope>IDENTIFICATION</scope>
</reference>
<dbReference type="GeneID" id="123025409"/>
<evidence type="ECO:0000256" key="15">
    <source>
        <dbReference type="ARBA" id="ARBA00023180"/>
    </source>
</evidence>
<dbReference type="GO" id="GO:0034332">
    <property type="term" value="P:adherens junction organization"/>
    <property type="evidence" value="ECO:0007669"/>
    <property type="project" value="TreeGrafter"/>
</dbReference>
<evidence type="ECO:0000256" key="16">
    <source>
        <dbReference type="ARBA" id="ARBA00030559"/>
    </source>
</evidence>
<dbReference type="CTD" id="1003"/>
<evidence type="ECO:0000256" key="18">
    <source>
        <dbReference type="RuleBase" id="RU003318"/>
    </source>
</evidence>
<dbReference type="PANTHER" id="PTHR24027">
    <property type="entry name" value="CADHERIN-23"/>
    <property type="match status" value="1"/>
</dbReference>
<keyword evidence="20" id="KW-0175">Coiled coil</keyword>
<keyword evidence="14 21" id="KW-0472">Membrane</keyword>
<dbReference type="Ensembl" id="ENSVKKT00000021638.1">
    <property type="protein sequence ID" value="ENSVKKP00000021113.1"/>
    <property type="gene ID" value="ENSVKKG00000014182.1"/>
</dbReference>
<dbReference type="PROSITE" id="PS00232">
    <property type="entry name" value="CADHERIN_1"/>
    <property type="match status" value="3"/>
</dbReference>
<feature type="domain" description="Cadherin" evidence="23">
    <location>
        <begin position="252"/>
        <end position="366"/>
    </location>
</feature>
<evidence type="ECO:0000313" key="24">
    <source>
        <dbReference type="Ensembl" id="ENSVKKP00000021113.1"/>
    </source>
</evidence>
<dbReference type="InterPro" id="IPR000233">
    <property type="entry name" value="Cadherin_Y-type_LIR"/>
</dbReference>
<dbReference type="GO" id="GO:0000902">
    <property type="term" value="P:cell morphogenesis"/>
    <property type="evidence" value="ECO:0007669"/>
    <property type="project" value="TreeGrafter"/>
</dbReference>
<evidence type="ECO:0000256" key="22">
    <source>
        <dbReference type="SAM" id="SignalP"/>
    </source>
</evidence>
<dbReference type="FunFam" id="4.10.900.10:FF:000001">
    <property type="entry name" value="Cadherin 2"/>
    <property type="match status" value="1"/>
</dbReference>
<feature type="domain" description="Cadherin" evidence="23">
    <location>
        <begin position="144"/>
        <end position="251"/>
    </location>
</feature>
<evidence type="ECO:0000256" key="3">
    <source>
        <dbReference type="ARBA" id="ARBA00021701"/>
    </source>
</evidence>
<keyword evidence="13 21" id="KW-1133">Transmembrane helix</keyword>
<evidence type="ECO:0000256" key="14">
    <source>
        <dbReference type="ARBA" id="ARBA00023136"/>
    </source>
</evidence>
<dbReference type="InterPro" id="IPR020894">
    <property type="entry name" value="Cadherin_CS"/>
</dbReference>
<gene>
    <name evidence="24" type="primary">CDH5</name>
</gene>
<dbReference type="FunFam" id="2.60.40.60:FF:000202">
    <property type="entry name" value="cadherin-8 isoform X4"/>
    <property type="match status" value="1"/>
</dbReference>
<dbReference type="CDD" id="cd11304">
    <property type="entry name" value="Cadherin_repeat"/>
    <property type="match status" value="5"/>
</dbReference>
<dbReference type="OMA" id="DCPIGIN"/>
<dbReference type="Pfam" id="PF00028">
    <property type="entry name" value="Cadherin"/>
    <property type="match status" value="5"/>
</dbReference>
<dbReference type="GO" id="GO:0019903">
    <property type="term" value="F:protein phosphatase binding"/>
    <property type="evidence" value="ECO:0007669"/>
    <property type="project" value="TreeGrafter"/>
</dbReference>
<evidence type="ECO:0000256" key="20">
    <source>
        <dbReference type="SAM" id="Coils"/>
    </source>
</evidence>
<dbReference type="InterPro" id="IPR039808">
    <property type="entry name" value="Cadherin"/>
</dbReference>
<dbReference type="GO" id="GO:0005912">
    <property type="term" value="C:adherens junction"/>
    <property type="evidence" value="ECO:0007669"/>
    <property type="project" value="UniProtKB-SubCell"/>
</dbReference>
<dbReference type="FunFam" id="2.60.40.60:FF:000017">
    <property type="entry name" value="Cadherin 24"/>
    <property type="match status" value="1"/>
</dbReference>
<evidence type="ECO:0000256" key="11">
    <source>
        <dbReference type="ARBA" id="ARBA00022889"/>
    </source>
</evidence>
<sequence length="773" mass="87038">MTRCCSFLLFIMALALACVHGEDFSRSTSSSNIHKRMKREWIWNNMHIDENLNKSLPHIFGKIKSTIKNPNAMYVIKGEGAGTVFRVDDRTGDVSATERLDREKKAEYELTALILDRTNQNHLEEPSKFRVVVQDVNDNAPIFEQRVFNGSVAEMSPVGTSVTTVTAVDADDPTLTGHADIFYKVIQGEKYFSIDKYGKISTAVPNLDREQNATYVIVIEAMDGQGLRSEDLGTARVCIRLIDINDNFPTFKRNTSYFEVPENVRINGEVGRLEVEDIDEPENRDTKYSFVRGSYHDTFKIEPNRYTNEGIIRLKKPLDFEKISSYQFIVEATDATIHHAHSKKKGPKSLAKVNIKVLDIDEPPVFHQSSYTFRVQEESDIKKTIGCVSATDPDKAKREIRYSILRSTYFKISSSGCIFATRRLDREEISWHNITVAANELDQNKIPISKLESHVPVYIKVDDINDNAPEVSLTSDPTVCENAAPGKVIIRISAVDKDEMLPGVEFKYSLVSEDSNFTLVDNNDNTANVTVKYGQFNRELVKTHYLSIVISDNGLPQQSGTSTLTIHVCKCDEEGNFTFCEESAKQVGVAIPTLVAIFVCILLLLAIILLMVWRKHQKKDLNVLRKNVEEIHEQLVAYDEEGGGEMDTTSYDVSVLNSVRQRGMTSPRMTMKAMPCDHSQLQKRPGHALSGTGEMGIMIELKKDEADNDGDLLPYDTLHIFGYEGAESIAESLSSLGSDSDSDIDYDFLNDWGPRFKMLAELYGLEPNEDLVY</sequence>
<keyword evidence="12" id="KW-0965">Cell junction</keyword>
<evidence type="ECO:0000256" key="4">
    <source>
        <dbReference type="ARBA" id="ARBA00022475"/>
    </source>
</evidence>